<proteinExistence type="predicted"/>
<evidence type="ECO:0000256" key="1">
    <source>
        <dbReference type="ARBA" id="ARBA00022737"/>
    </source>
</evidence>
<evidence type="ECO:0000259" key="4">
    <source>
        <dbReference type="Pfam" id="PF24883"/>
    </source>
</evidence>
<dbReference type="SMART" id="SM00248">
    <property type="entry name" value="ANK"/>
    <property type="match status" value="4"/>
</dbReference>
<dbReference type="Pfam" id="PF24883">
    <property type="entry name" value="NPHP3_N"/>
    <property type="match status" value="1"/>
</dbReference>
<dbReference type="Pfam" id="PF00023">
    <property type="entry name" value="Ank"/>
    <property type="match status" value="1"/>
</dbReference>
<dbReference type="PROSITE" id="PS50088">
    <property type="entry name" value="ANK_REPEAT"/>
    <property type="match status" value="1"/>
</dbReference>
<evidence type="ECO:0000313" key="6">
    <source>
        <dbReference type="Proteomes" id="UP000327013"/>
    </source>
</evidence>
<keyword evidence="6" id="KW-1185">Reference proteome</keyword>
<dbReference type="Proteomes" id="UP000327013">
    <property type="component" value="Unassembled WGS sequence"/>
</dbReference>
<evidence type="ECO:0000256" key="2">
    <source>
        <dbReference type="PROSITE-ProRule" id="PRU00023"/>
    </source>
</evidence>
<dbReference type="InterPro" id="IPR036770">
    <property type="entry name" value="Ankyrin_rpt-contain_sf"/>
</dbReference>
<dbReference type="InterPro" id="IPR056884">
    <property type="entry name" value="NPHP3-like_N"/>
</dbReference>
<dbReference type="PANTHER" id="PTHR10039">
    <property type="entry name" value="AMELOGENIN"/>
    <property type="match status" value="1"/>
</dbReference>
<keyword evidence="2" id="KW-0040">ANK repeat</keyword>
<dbReference type="OrthoDB" id="3036502at2759"/>
<dbReference type="PANTHER" id="PTHR10039:SF16">
    <property type="entry name" value="GPI INOSITOL-DEACYLASE"/>
    <property type="match status" value="1"/>
</dbReference>
<feature type="compositionally biased region" description="Basic and acidic residues" evidence="3">
    <location>
        <begin position="711"/>
        <end position="727"/>
    </location>
</feature>
<dbReference type="SUPFAM" id="SSF48403">
    <property type="entry name" value="Ankyrin repeat"/>
    <property type="match status" value="1"/>
</dbReference>
<protein>
    <recommendedName>
        <fullName evidence="4">Nephrocystin 3-like N-terminal domain-containing protein</fullName>
    </recommendedName>
</protein>
<reference evidence="5 6" key="1">
    <citation type="submission" date="2019-06" db="EMBL/GenBank/DDBJ databases">
        <title>A chromosomal-level reference genome of Carpinus fangiana (Coryloideae, Betulaceae).</title>
        <authorList>
            <person name="Yang X."/>
            <person name="Wang Z."/>
            <person name="Zhang L."/>
            <person name="Hao G."/>
            <person name="Liu J."/>
            <person name="Yang Y."/>
        </authorList>
    </citation>
    <scope>NUCLEOTIDE SEQUENCE [LARGE SCALE GENOMIC DNA]</scope>
    <source>
        <strain evidence="5">Cfa_2016G</strain>
        <tissue evidence="5">Leaf</tissue>
    </source>
</reference>
<dbReference type="InterPro" id="IPR027417">
    <property type="entry name" value="P-loop_NTPase"/>
</dbReference>
<sequence length="929" mass="102585">MGAEAEEEHEGRDILMDSLSDDAFRVTFDFIRCPAPDTAQWIFEHSTFKKWQEHSATPILFLNGAPGTGKSVLSKQVFQTLDLQIAPGARQKLKAFFSFNSVGLDIETTLVGMLRSLVHQLLTQASSSAVSPKNIPDMILSLNRNKDKYREEKMSGTKLLIQVLSDTLRREGLFKDYDVCLVIDSLDEAQPEDLHAIVDVFDDWTSTGSRKLFISGQSSSLFESAAGASVHHFLSMHETLFLDDTSDDTTGHLVTQGDVMKWIKHSTTIRKHNGKSDLTVFTFHTQLQELEKKSPSLVSNFLWVDLARELLTRSTPPFDGKLTLDTLPSTTDALYEKFQPNRFPVLHLLASLRGSCSLRHLRDLYALSLEGTQFQRKEAIDRSHGFIKFNASQLGECSSMIQYEDDYDKVENGTSIVRLRNASLMAFLDRNIDKAHDSQPSGTYQVARAYLKYLILDPPGSAPADEDEQQSQFKMNSIVARWPYFANAALSMFESTSLNYKRLSRLVESLHEGSTRNLLSVLPSTYLELMPQDGHDDVDLKQTSLLCQAGEGRCALAELLIDHGADVNALFPNNSAPQISALCHADHIIALLLRRTGEEGFNKLEKHFLRFRPTTPLGAAVISNSKNASLVSLLLSSGADPNALSNGVSPLHDALSVMPTRTFYTTSEEEKLFNIRAHVKIVKALVDHGADINFSSSNPTVSGPGAAHGQRRSDSHTTVRSGDERHAQAPPCEPLLVAVEKGWLPVVELFVDAGAELTHDDNGVAPALHAAAVRGHSDIQRQPTPGSSALAAAAKACERDTHVDVVRALLAHARDTPGAAGYSIAELEAAEKQAAQCGGRNQAVELIFDARMRAEGVDERSARGMTMLQTAAGRKILEMVKAGRMDPGTMTTAMRVRYTKALMAEAKERKLEKEWRKMELVRPNERSRL</sequence>
<dbReference type="InterPro" id="IPR002110">
    <property type="entry name" value="Ankyrin_rpt"/>
</dbReference>
<feature type="repeat" description="ANK" evidence="2">
    <location>
        <begin position="612"/>
        <end position="646"/>
    </location>
</feature>
<dbReference type="SUPFAM" id="SSF52540">
    <property type="entry name" value="P-loop containing nucleoside triphosphate hydrolases"/>
    <property type="match status" value="1"/>
</dbReference>
<keyword evidence="1" id="KW-0677">Repeat</keyword>
<dbReference type="Gene3D" id="3.40.50.300">
    <property type="entry name" value="P-loop containing nucleotide triphosphate hydrolases"/>
    <property type="match status" value="1"/>
</dbReference>
<dbReference type="AlphaFoldDB" id="A0A5N6KXC0"/>
<evidence type="ECO:0000256" key="3">
    <source>
        <dbReference type="SAM" id="MobiDB-lite"/>
    </source>
</evidence>
<dbReference type="Gene3D" id="1.25.40.20">
    <property type="entry name" value="Ankyrin repeat-containing domain"/>
    <property type="match status" value="2"/>
</dbReference>
<gene>
    <name evidence="5" type="ORF">FH972_023389</name>
</gene>
<comment type="caution">
    <text evidence="5">The sequence shown here is derived from an EMBL/GenBank/DDBJ whole genome shotgun (WGS) entry which is preliminary data.</text>
</comment>
<feature type="domain" description="Nephrocystin 3-like N-terminal" evidence="4">
    <location>
        <begin position="37"/>
        <end position="211"/>
    </location>
</feature>
<feature type="region of interest" description="Disordered" evidence="3">
    <location>
        <begin position="696"/>
        <end position="732"/>
    </location>
</feature>
<dbReference type="EMBL" id="VIBQ01000013">
    <property type="protein sequence ID" value="KAB8346345.1"/>
    <property type="molecule type" value="Genomic_DNA"/>
</dbReference>
<accession>A0A5N6KXC0</accession>
<name>A0A5N6KXC0_9ROSI</name>
<evidence type="ECO:0000313" key="5">
    <source>
        <dbReference type="EMBL" id="KAB8346345.1"/>
    </source>
</evidence>
<organism evidence="5 6">
    <name type="scientific">Carpinus fangiana</name>
    <dbReference type="NCBI Taxonomy" id="176857"/>
    <lineage>
        <taxon>Eukaryota</taxon>
        <taxon>Viridiplantae</taxon>
        <taxon>Streptophyta</taxon>
        <taxon>Embryophyta</taxon>
        <taxon>Tracheophyta</taxon>
        <taxon>Spermatophyta</taxon>
        <taxon>Magnoliopsida</taxon>
        <taxon>eudicotyledons</taxon>
        <taxon>Gunneridae</taxon>
        <taxon>Pentapetalae</taxon>
        <taxon>rosids</taxon>
        <taxon>fabids</taxon>
        <taxon>Fagales</taxon>
        <taxon>Betulaceae</taxon>
        <taxon>Carpinus</taxon>
    </lineage>
</organism>